<dbReference type="EMBL" id="CAWUFR010000266">
    <property type="protein sequence ID" value="CAK6974623.1"/>
    <property type="molecule type" value="Genomic_DNA"/>
</dbReference>
<evidence type="ECO:0000313" key="2">
    <source>
        <dbReference type="Proteomes" id="UP001314229"/>
    </source>
</evidence>
<evidence type="ECO:0000313" key="1">
    <source>
        <dbReference type="EMBL" id="CAK6974623.1"/>
    </source>
</evidence>
<comment type="caution">
    <text evidence="1">The sequence shown here is derived from an EMBL/GenBank/DDBJ whole genome shotgun (WGS) entry which is preliminary data.</text>
</comment>
<accession>A0AAV1PT68</accession>
<organism evidence="1 2">
    <name type="scientific">Scomber scombrus</name>
    <name type="common">Atlantic mackerel</name>
    <name type="synonym">Scomber vernalis</name>
    <dbReference type="NCBI Taxonomy" id="13677"/>
    <lineage>
        <taxon>Eukaryota</taxon>
        <taxon>Metazoa</taxon>
        <taxon>Chordata</taxon>
        <taxon>Craniata</taxon>
        <taxon>Vertebrata</taxon>
        <taxon>Euteleostomi</taxon>
        <taxon>Actinopterygii</taxon>
        <taxon>Neopterygii</taxon>
        <taxon>Teleostei</taxon>
        <taxon>Neoteleostei</taxon>
        <taxon>Acanthomorphata</taxon>
        <taxon>Pelagiaria</taxon>
        <taxon>Scombriformes</taxon>
        <taxon>Scombridae</taxon>
        <taxon>Scomber</taxon>
    </lineage>
</organism>
<dbReference type="AlphaFoldDB" id="A0AAV1PT68"/>
<reference evidence="1 2" key="1">
    <citation type="submission" date="2024-01" db="EMBL/GenBank/DDBJ databases">
        <authorList>
            <person name="Alioto T."/>
            <person name="Alioto T."/>
            <person name="Gomez Garrido J."/>
        </authorList>
    </citation>
    <scope>NUCLEOTIDE SEQUENCE [LARGE SCALE GENOMIC DNA]</scope>
</reference>
<name>A0AAV1PT68_SCOSC</name>
<keyword evidence="2" id="KW-1185">Reference proteome</keyword>
<gene>
    <name evidence="1" type="ORF">FSCOSCO3_A016177</name>
</gene>
<sequence>MSSKFEADWMKYVGVRATRGAIPPFCVDHVRPPKNIEFRMRPDVRAKKWNEVDGVNYVFFMNLSSLPVTTGGRYELRGKLIYREVQGGAIIMSSKFEADWMKYVGVRATRGAISPFCVDHVRPPNNIEFRMRPDVRAKV</sequence>
<protein>
    <submittedName>
        <fullName evidence="1">Uncharacterized protein</fullName>
    </submittedName>
</protein>
<proteinExistence type="predicted"/>
<dbReference type="Proteomes" id="UP001314229">
    <property type="component" value="Unassembled WGS sequence"/>
</dbReference>